<comment type="similarity">
    <text evidence="2">Belongs to the resistance-nodulation-cell division (RND) (TC 2.A.6) family. MmpL subfamily.</text>
</comment>
<evidence type="ECO:0000256" key="2">
    <source>
        <dbReference type="ARBA" id="ARBA00010157"/>
    </source>
</evidence>
<evidence type="ECO:0000256" key="3">
    <source>
        <dbReference type="ARBA" id="ARBA00022475"/>
    </source>
</evidence>
<feature type="transmembrane region" description="Helical" evidence="7">
    <location>
        <begin position="403"/>
        <end position="423"/>
    </location>
</feature>
<feature type="transmembrane region" description="Helical" evidence="7">
    <location>
        <begin position="757"/>
        <end position="779"/>
    </location>
</feature>
<feature type="transmembrane region" description="Helical" evidence="7">
    <location>
        <begin position="199"/>
        <end position="218"/>
    </location>
</feature>
<dbReference type="Pfam" id="PF03176">
    <property type="entry name" value="MMPL"/>
    <property type="match status" value="2"/>
</dbReference>
<feature type="transmembrane region" description="Helical" evidence="7">
    <location>
        <begin position="261"/>
        <end position="280"/>
    </location>
</feature>
<comment type="subcellular location">
    <subcellularLocation>
        <location evidence="1">Cell membrane</location>
        <topology evidence="1">Multi-pass membrane protein</topology>
    </subcellularLocation>
</comment>
<reference evidence="9" key="1">
    <citation type="submission" date="2021-01" db="EMBL/GenBank/DDBJ databases">
        <authorList>
            <person name="Corre E."/>
            <person name="Pelletier E."/>
            <person name="Niang G."/>
            <person name="Scheremetjew M."/>
            <person name="Finn R."/>
            <person name="Kale V."/>
            <person name="Holt S."/>
            <person name="Cochrane G."/>
            <person name="Meng A."/>
            <person name="Brown T."/>
            <person name="Cohen L."/>
        </authorList>
    </citation>
    <scope>NUCLEOTIDE SEQUENCE</scope>
    <source>
        <strain evidence="9">CCMP3105</strain>
    </source>
</reference>
<proteinExistence type="inferred from homology"/>
<evidence type="ECO:0000256" key="5">
    <source>
        <dbReference type="ARBA" id="ARBA00022989"/>
    </source>
</evidence>
<evidence type="ECO:0000256" key="4">
    <source>
        <dbReference type="ARBA" id="ARBA00022692"/>
    </source>
</evidence>
<sequence length="873" mass="96014">MKGKAENGEDAPQEDDELSEAPMSLLIIGHPFKVLGAVAVLLLVSAYWTNALAKMKDGMLFIPMDNAALLKGFDASSDPSHEAMVFWCENCSIASHPDFIRYRQEVEKEMEGLLMQDEHCSDLEWSSMGKPMPGVSASSYVSADETTSFVEIHASKMRCMLAIRAKLKAFRGSTGEVRMSPGGPETVADASMTAEFTTALQHSVFAVPICGFILWLVIGNVHRAASPMLCVGSAYLTGRALVGFCRACWPSLNVNFDDSCILFIVLALCVDYALFFWSRFNDERDRRPGPGGYRAALVAALRRSGTVIMISNCFVTMAYGCTMLLPYLNVWAYLGLYIQAAGGCAMAGVYSVTLTPALAAALPRVFDHGGDPGTPLQTALWSRLPAPQKIWTWWARTITRGPIMVLVPLVAYGCMLPFVGLLFRSYKPSFDAEVQGSRRDIVEQQALSRFEGRFSLGPLYPVTLVLEARPRGPLRPMVGPRDLSSMLQTGWSTGRGDRGPLALVSEQSWAKNGGMAESTSNVALSLEFGRATCQLAEEILRETRGKDCEVKANDMMGLWWMPMLNDTGQLGQHCCTVSHPAALIVSGYQTVRDPLRHMPSEIKKRMPRMLQESLSHDGTRLLFKVMPSFRPTSPQAYSLDQILREKIVKENRTFITGGQRYSLSVHHTSSMQVQVDASIGLAAAVPKVLGIFAPLVAVAIGVSFCSAFLALKLALTVIIPILSTYGMAIAVYQLGWLDGLGIEMLREAGGLDFRMMVLTAGILFGFAMDYDLFLFVRVYEHRMEGYDNLSAVQRALAETGPVITTAGSMMVVSFFFIMCSHTVFLRTMGFIFTVGVLFDVCVVRTSIAPVFLSIAENLNYWPRKMPPATKKWE</sequence>
<keyword evidence="6 7" id="KW-0472">Membrane</keyword>
<evidence type="ECO:0000256" key="1">
    <source>
        <dbReference type="ARBA" id="ARBA00004651"/>
    </source>
</evidence>
<dbReference type="InterPro" id="IPR050545">
    <property type="entry name" value="Mycobact_MmpL"/>
</dbReference>
<dbReference type="PANTHER" id="PTHR33406">
    <property type="entry name" value="MEMBRANE PROTEIN MJ1562-RELATED"/>
    <property type="match status" value="1"/>
</dbReference>
<feature type="transmembrane region" description="Helical" evidence="7">
    <location>
        <begin position="307"/>
        <end position="328"/>
    </location>
</feature>
<evidence type="ECO:0000259" key="8">
    <source>
        <dbReference type="Pfam" id="PF03176"/>
    </source>
</evidence>
<feature type="transmembrane region" description="Helical" evidence="7">
    <location>
        <begin position="340"/>
        <end position="362"/>
    </location>
</feature>
<feature type="transmembrane region" description="Helical" evidence="7">
    <location>
        <begin position="688"/>
        <end position="711"/>
    </location>
</feature>
<name>A0A7S4RER2_9DINO</name>
<keyword evidence="5 7" id="KW-1133">Transmembrane helix</keyword>
<dbReference type="InterPro" id="IPR004869">
    <property type="entry name" value="MMPL_dom"/>
</dbReference>
<feature type="transmembrane region" description="Helical" evidence="7">
    <location>
        <begin position="717"/>
        <end position="737"/>
    </location>
</feature>
<dbReference type="EMBL" id="HBNR01048902">
    <property type="protein sequence ID" value="CAE4611718.1"/>
    <property type="molecule type" value="Transcribed_RNA"/>
</dbReference>
<protein>
    <recommendedName>
        <fullName evidence="8">Membrane transport protein MMPL domain-containing protein</fullName>
    </recommendedName>
</protein>
<evidence type="ECO:0000313" key="9">
    <source>
        <dbReference type="EMBL" id="CAE4611718.1"/>
    </source>
</evidence>
<gene>
    <name evidence="9" type="ORF">AMON00008_LOCUS34159</name>
</gene>
<feature type="domain" description="Membrane transport protein MMPL" evidence="8">
    <location>
        <begin position="609"/>
        <end position="862"/>
    </location>
</feature>
<keyword evidence="3" id="KW-1003">Cell membrane</keyword>
<dbReference type="SUPFAM" id="SSF82866">
    <property type="entry name" value="Multidrug efflux transporter AcrB transmembrane domain"/>
    <property type="match status" value="2"/>
</dbReference>
<feature type="transmembrane region" description="Helical" evidence="7">
    <location>
        <begin position="25"/>
        <end position="49"/>
    </location>
</feature>
<keyword evidence="4 7" id="KW-0812">Transmembrane</keyword>
<dbReference type="PANTHER" id="PTHR33406:SF6">
    <property type="entry name" value="MEMBRANE PROTEIN YDGH-RELATED"/>
    <property type="match status" value="1"/>
</dbReference>
<accession>A0A7S4RER2</accession>
<evidence type="ECO:0000256" key="7">
    <source>
        <dbReference type="SAM" id="Phobius"/>
    </source>
</evidence>
<evidence type="ECO:0000256" key="6">
    <source>
        <dbReference type="ARBA" id="ARBA00023136"/>
    </source>
</evidence>
<dbReference type="AlphaFoldDB" id="A0A7S4RER2"/>
<dbReference type="Gene3D" id="1.20.1640.10">
    <property type="entry name" value="Multidrug efflux transporter AcrB transmembrane domain"/>
    <property type="match status" value="2"/>
</dbReference>
<dbReference type="GO" id="GO:0005886">
    <property type="term" value="C:plasma membrane"/>
    <property type="evidence" value="ECO:0007669"/>
    <property type="project" value="UniProtKB-SubCell"/>
</dbReference>
<feature type="transmembrane region" description="Helical" evidence="7">
    <location>
        <begin position="830"/>
        <end position="855"/>
    </location>
</feature>
<organism evidence="9">
    <name type="scientific">Alexandrium monilatum</name>
    <dbReference type="NCBI Taxonomy" id="311494"/>
    <lineage>
        <taxon>Eukaryota</taxon>
        <taxon>Sar</taxon>
        <taxon>Alveolata</taxon>
        <taxon>Dinophyceae</taxon>
        <taxon>Gonyaulacales</taxon>
        <taxon>Pyrocystaceae</taxon>
        <taxon>Alexandrium</taxon>
    </lineage>
</organism>
<feature type="domain" description="Membrane transport protein MMPL" evidence="8">
    <location>
        <begin position="179"/>
        <end position="402"/>
    </location>
</feature>
<feature type="transmembrane region" description="Helical" evidence="7">
    <location>
        <begin position="799"/>
        <end position="818"/>
    </location>
</feature>